<dbReference type="RefSeq" id="WP_160690786.1">
    <property type="nucleotide sequence ID" value="NZ_CP047897.1"/>
</dbReference>
<name>A0A6P1P1K8_9BACT</name>
<reference evidence="1 2" key="1">
    <citation type="submission" date="2020-01" db="EMBL/GenBank/DDBJ databases">
        <authorList>
            <person name="Kim M."/>
        </authorList>
    </citation>
    <scope>NUCLEOTIDE SEQUENCE [LARGE SCALE GENOMIC DNA]</scope>
    <source>
        <strain evidence="1 2">BT10</strain>
    </source>
</reference>
<organism evidence="1 2">
    <name type="scientific">Nibribacter ruber</name>
    <dbReference type="NCBI Taxonomy" id="2698458"/>
    <lineage>
        <taxon>Bacteria</taxon>
        <taxon>Pseudomonadati</taxon>
        <taxon>Bacteroidota</taxon>
        <taxon>Cytophagia</taxon>
        <taxon>Cytophagales</taxon>
        <taxon>Hymenobacteraceae</taxon>
        <taxon>Nibribacter</taxon>
    </lineage>
</organism>
<evidence type="ECO:0008006" key="3">
    <source>
        <dbReference type="Google" id="ProtNLM"/>
    </source>
</evidence>
<protein>
    <recommendedName>
        <fullName evidence="3">DUF2158 domain-containing protein</fullName>
    </recommendedName>
</protein>
<dbReference type="AlphaFoldDB" id="A0A6P1P1K8"/>
<dbReference type="KEGG" id="nib:GU926_08175"/>
<evidence type="ECO:0000313" key="2">
    <source>
        <dbReference type="Proteomes" id="UP000464214"/>
    </source>
</evidence>
<keyword evidence="2" id="KW-1185">Reference proteome</keyword>
<dbReference type="Proteomes" id="UP000464214">
    <property type="component" value="Chromosome"/>
</dbReference>
<gene>
    <name evidence="1" type="ORF">GU926_08175</name>
</gene>
<sequence length="70" mass="7906">MEEYREGQLVALVSNPECRMTVAAKAEDGKYVCVWINHNKDLRSCNFPGAMLQLAEEKNRIGFSQNDKAS</sequence>
<dbReference type="EMBL" id="CP047897">
    <property type="protein sequence ID" value="QHL87412.1"/>
    <property type="molecule type" value="Genomic_DNA"/>
</dbReference>
<accession>A0A6P1P1K8</accession>
<evidence type="ECO:0000313" key="1">
    <source>
        <dbReference type="EMBL" id="QHL87412.1"/>
    </source>
</evidence>
<proteinExistence type="predicted"/>